<feature type="domain" description="N-acetyltransferase" evidence="1">
    <location>
        <begin position="7"/>
        <end position="179"/>
    </location>
</feature>
<dbReference type="Pfam" id="PF00583">
    <property type="entry name" value="Acetyltransf_1"/>
    <property type="match status" value="1"/>
</dbReference>
<reference evidence="2 3" key="1">
    <citation type="journal article" date="2014" name="BMC Genomics">
        <title>Comparison of environmental and isolate Sulfobacillus genomes reveals diverse carbon, sulfur, nitrogen, and hydrogen metabolisms.</title>
        <authorList>
            <person name="Justice N.B."/>
            <person name="Norman A."/>
            <person name="Brown C.T."/>
            <person name="Singh A."/>
            <person name="Thomas B.C."/>
            <person name="Banfield J.F."/>
        </authorList>
    </citation>
    <scope>NUCLEOTIDE SEQUENCE [LARGE SCALE GENOMIC DNA]</scope>
    <source>
        <strain evidence="2">AMDSBA5</strain>
    </source>
</reference>
<comment type="caution">
    <text evidence="2">The sequence shown here is derived from an EMBL/GenBank/DDBJ whole genome shotgun (WGS) entry which is preliminary data.</text>
</comment>
<gene>
    <name evidence="2" type="ORF">C7B47_16095</name>
</gene>
<organism evidence="2 3">
    <name type="scientific">Sulfobacillus thermosulfidooxidans</name>
    <dbReference type="NCBI Taxonomy" id="28034"/>
    <lineage>
        <taxon>Bacteria</taxon>
        <taxon>Bacillati</taxon>
        <taxon>Bacillota</taxon>
        <taxon>Clostridia</taxon>
        <taxon>Eubacteriales</taxon>
        <taxon>Clostridiales Family XVII. Incertae Sedis</taxon>
        <taxon>Sulfobacillus</taxon>
    </lineage>
</organism>
<dbReference type="Gene3D" id="3.40.630.30">
    <property type="match status" value="1"/>
</dbReference>
<evidence type="ECO:0000313" key="2">
    <source>
        <dbReference type="EMBL" id="PSR23179.1"/>
    </source>
</evidence>
<proteinExistence type="predicted"/>
<dbReference type="EMBL" id="PXYX01000073">
    <property type="protein sequence ID" value="PSR23179.1"/>
    <property type="molecule type" value="Genomic_DNA"/>
</dbReference>
<accession>A0A2T2WLR5</accession>
<dbReference type="SUPFAM" id="SSF55729">
    <property type="entry name" value="Acyl-CoA N-acyltransferases (Nat)"/>
    <property type="match status" value="1"/>
</dbReference>
<name>A0A2T2WLR5_SULTH</name>
<dbReference type="Proteomes" id="UP000242705">
    <property type="component" value="Unassembled WGS sequence"/>
</dbReference>
<protein>
    <submittedName>
        <fullName evidence="2">GNAT family N-acetyltransferase</fullName>
    </submittedName>
</protein>
<dbReference type="PROSITE" id="PS51186">
    <property type="entry name" value="GNAT"/>
    <property type="match status" value="1"/>
</dbReference>
<dbReference type="GO" id="GO:0016747">
    <property type="term" value="F:acyltransferase activity, transferring groups other than amino-acyl groups"/>
    <property type="evidence" value="ECO:0007669"/>
    <property type="project" value="InterPro"/>
</dbReference>
<dbReference type="AlphaFoldDB" id="A0A2T2WLR5"/>
<dbReference type="InterPro" id="IPR000182">
    <property type="entry name" value="GNAT_dom"/>
</dbReference>
<sequence length="179" mass="20568">MASSFPYHIRPARADDAEATARVQIASWRSTYSGLIAEAFLDHLEQQLDERIQARERRFNNPDIMTFVMASSQDYVGGFIDVGANRDKDADYDAELYAIYLLKGWQGFHGGQCLVKTAVQWLIMHHYQTLKVWAFQQNPFRRFYEKLGGILIDERSVTLGTQELREVAYGWPNLDGLIS</sequence>
<evidence type="ECO:0000259" key="1">
    <source>
        <dbReference type="PROSITE" id="PS51186"/>
    </source>
</evidence>
<evidence type="ECO:0000313" key="3">
    <source>
        <dbReference type="Proteomes" id="UP000242705"/>
    </source>
</evidence>
<keyword evidence="2" id="KW-0808">Transferase</keyword>
<dbReference type="InterPro" id="IPR016181">
    <property type="entry name" value="Acyl_CoA_acyltransferase"/>
</dbReference>